<keyword evidence="1" id="KW-0175">Coiled coil</keyword>
<evidence type="ECO:0000256" key="1">
    <source>
        <dbReference type="SAM" id="Coils"/>
    </source>
</evidence>
<keyword evidence="3" id="KW-0812">Transmembrane</keyword>
<feature type="coiled-coil region" evidence="1">
    <location>
        <begin position="157"/>
        <end position="184"/>
    </location>
</feature>
<accession>A0A6C0HWP4</accession>
<reference evidence="4" key="1">
    <citation type="journal article" date="2020" name="Nature">
        <title>Giant virus diversity and host interactions through global metagenomics.</title>
        <authorList>
            <person name="Schulz F."/>
            <person name="Roux S."/>
            <person name="Paez-Espino D."/>
            <person name="Jungbluth S."/>
            <person name="Walsh D.A."/>
            <person name="Denef V.J."/>
            <person name="McMahon K.D."/>
            <person name="Konstantinidis K.T."/>
            <person name="Eloe-Fadrosh E.A."/>
            <person name="Kyrpides N.C."/>
            <person name="Woyke T."/>
        </authorList>
    </citation>
    <scope>NUCLEOTIDE SEQUENCE</scope>
    <source>
        <strain evidence="4">GVMAG-M-3300023184-178</strain>
    </source>
</reference>
<keyword evidence="3" id="KW-0472">Membrane</keyword>
<organism evidence="4">
    <name type="scientific">viral metagenome</name>
    <dbReference type="NCBI Taxonomy" id="1070528"/>
    <lineage>
        <taxon>unclassified sequences</taxon>
        <taxon>metagenomes</taxon>
        <taxon>organismal metagenomes</taxon>
    </lineage>
</organism>
<feature type="transmembrane region" description="Helical" evidence="3">
    <location>
        <begin position="234"/>
        <end position="252"/>
    </location>
</feature>
<evidence type="ECO:0000256" key="3">
    <source>
        <dbReference type="SAM" id="Phobius"/>
    </source>
</evidence>
<feature type="compositionally biased region" description="Low complexity" evidence="2">
    <location>
        <begin position="328"/>
        <end position="362"/>
    </location>
</feature>
<sequence>MRKGVVREGYTQCTQNKTSSCEECVNTYIDGAGQICHWSKNEGCNSFDGVTNCPYKSNTNIDAGSGTIITPITTDFSNTEERNAQTLTDIQGLQNIEKDLFTQLEDGLSVGTLTPEQKESLMNKINEISQMRTNLYKNLNGMFSFYQNNVAASRDTLLEQSSAVDIVENELNEAKKRMKLIQQDQANKLRLVEINTYYGERYADHAGIMKTIIIICIPIIILTILANSGILPRSIYAVLVIIIAVIGLIYIWKQLLYSVSRDNMNYQEYNWPFKTSQAPPIDTTNPEGTDNPWQTTGVICSGSACCYDGTTYDPTQNKCVPPPPPPDATDAATGSSASAAGSAGAAGSTGTTWSTGSAGTASMGMPMGGFGGI</sequence>
<name>A0A6C0HWP4_9ZZZZ</name>
<evidence type="ECO:0000313" key="4">
    <source>
        <dbReference type="EMBL" id="QHT84934.1"/>
    </source>
</evidence>
<proteinExistence type="predicted"/>
<keyword evidence="3" id="KW-1133">Transmembrane helix</keyword>
<dbReference type="AlphaFoldDB" id="A0A6C0HWP4"/>
<feature type="region of interest" description="Disordered" evidence="2">
    <location>
        <begin position="317"/>
        <end position="373"/>
    </location>
</feature>
<evidence type="ECO:0000256" key="2">
    <source>
        <dbReference type="SAM" id="MobiDB-lite"/>
    </source>
</evidence>
<dbReference type="EMBL" id="MN740028">
    <property type="protein sequence ID" value="QHT84934.1"/>
    <property type="molecule type" value="Genomic_DNA"/>
</dbReference>
<protein>
    <submittedName>
        <fullName evidence="4">Uncharacterized protein</fullName>
    </submittedName>
</protein>
<feature type="transmembrane region" description="Helical" evidence="3">
    <location>
        <begin position="208"/>
        <end position="228"/>
    </location>
</feature>